<evidence type="ECO:0000313" key="2">
    <source>
        <dbReference type="Proteomes" id="UP001632038"/>
    </source>
</evidence>
<proteinExistence type="predicted"/>
<comment type="caution">
    <text evidence="1">The sequence shown here is derived from an EMBL/GenBank/DDBJ whole genome shotgun (WGS) entry which is preliminary data.</text>
</comment>
<name>A0ABD3DPZ2_9LAMI</name>
<protein>
    <submittedName>
        <fullName evidence="1">Uncharacterized protein</fullName>
    </submittedName>
</protein>
<dbReference type="AlphaFoldDB" id="A0ABD3DPZ2"/>
<reference evidence="2" key="1">
    <citation type="journal article" date="2024" name="IScience">
        <title>Strigolactones Initiate the Formation of Haustorium-like Structures in Castilleja.</title>
        <authorList>
            <person name="Buerger M."/>
            <person name="Peterson D."/>
            <person name="Chory J."/>
        </authorList>
    </citation>
    <scope>NUCLEOTIDE SEQUENCE [LARGE SCALE GENOMIC DNA]</scope>
</reference>
<accession>A0ABD3DPZ2</accession>
<dbReference type="EMBL" id="JAVIJP010000015">
    <property type="protein sequence ID" value="KAL3644368.1"/>
    <property type="molecule type" value="Genomic_DNA"/>
</dbReference>
<evidence type="ECO:0000313" key="1">
    <source>
        <dbReference type="EMBL" id="KAL3644368.1"/>
    </source>
</evidence>
<keyword evidence="2" id="KW-1185">Reference proteome</keyword>
<sequence>MAVLCPESMADRWVSIDSHRFDVGCWAQKKRYLGSKKRYLGSKKRYLGSKKRFLVKGVWGINGLW</sequence>
<dbReference type="Proteomes" id="UP001632038">
    <property type="component" value="Unassembled WGS sequence"/>
</dbReference>
<gene>
    <name evidence="1" type="ORF">CASFOL_012300</name>
</gene>
<organism evidence="1 2">
    <name type="scientific">Castilleja foliolosa</name>
    <dbReference type="NCBI Taxonomy" id="1961234"/>
    <lineage>
        <taxon>Eukaryota</taxon>
        <taxon>Viridiplantae</taxon>
        <taxon>Streptophyta</taxon>
        <taxon>Embryophyta</taxon>
        <taxon>Tracheophyta</taxon>
        <taxon>Spermatophyta</taxon>
        <taxon>Magnoliopsida</taxon>
        <taxon>eudicotyledons</taxon>
        <taxon>Gunneridae</taxon>
        <taxon>Pentapetalae</taxon>
        <taxon>asterids</taxon>
        <taxon>lamiids</taxon>
        <taxon>Lamiales</taxon>
        <taxon>Orobanchaceae</taxon>
        <taxon>Pedicularideae</taxon>
        <taxon>Castillejinae</taxon>
        <taxon>Castilleja</taxon>
    </lineage>
</organism>